<keyword evidence="2" id="KW-0732">Signal</keyword>
<keyword evidence="1" id="KW-0378">Hydrolase</keyword>
<dbReference type="SUPFAM" id="SSF49373">
    <property type="entry name" value="Invasin/intimin cell-adhesion fragments"/>
    <property type="match status" value="1"/>
</dbReference>
<organism evidence="4 5">
    <name type="scientific">Flavonifractor plautii 1_3_50AFAA</name>
    <dbReference type="NCBI Taxonomy" id="742738"/>
    <lineage>
        <taxon>Bacteria</taxon>
        <taxon>Bacillati</taxon>
        <taxon>Bacillota</taxon>
        <taxon>Clostridia</taxon>
        <taxon>Eubacteriales</taxon>
        <taxon>Oscillospiraceae</taxon>
        <taxon>Flavonifractor</taxon>
    </lineage>
</organism>
<evidence type="ECO:0000259" key="3">
    <source>
        <dbReference type="PROSITE" id="PS50022"/>
    </source>
</evidence>
<dbReference type="Gene3D" id="2.60.120.260">
    <property type="entry name" value="Galactose-binding domain-like"/>
    <property type="match status" value="2"/>
</dbReference>
<dbReference type="InterPro" id="IPR008964">
    <property type="entry name" value="Invasin/intimin_cell_adhesion"/>
</dbReference>
<dbReference type="Pfam" id="PF00754">
    <property type="entry name" value="F5_F8_type_C"/>
    <property type="match status" value="1"/>
</dbReference>
<dbReference type="GO" id="GO:0016798">
    <property type="term" value="F:hydrolase activity, acting on glycosyl bonds"/>
    <property type="evidence" value="ECO:0007669"/>
    <property type="project" value="UniProtKB-KW"/>
</dbReference>
<feature type="chain" id="PRO_5001926322" description="F5/8 type C domain-containing protein" evidence="2">
    <location>
        <begin position="28"/>
        <end position="772"/>
    </location>
</feature>
<dbReference type="Proteomes" id="UP000029585">
    <property type="component" value="Unassembled WGS sequence"/>
</dbReference>
<dbReference type="InterPro" id="IPR008979">
    <property type="entry name" value="Galactose-bd-like_sf"/>
</dbReference>
<dbReference type="PATRIC" id="fig|742738.3.peg.3670"/>
<feature type="domain" description="F5/8 type C" evidence="3">
    <location>
        <begin position="494"/>
        <end position="605"/>
    </location>
</feature>
<protein>
    <recommendedName>
        <fullName evidence="3">F5/8 type C domain-containing protein</fullName>
    </recommendedName>
</protein>
<feature type="signal peptide" evidence="2">
    <location>
        <begin position="1"/>
        <end position="27"/>
    </location>
</feature>
<dbReference type="RefSeq" id="WP_009260926.1">
    <property type="nucleotide sequence ID" value="NZ_KN174166.1"/>
</dbReference>
<accession>A0A096D861</accession>
<dbReference type="eggNOG" id="COG4412">
    <property type="taxonomic scope" value="Bacteria"/>
</dbReference>
<dbReference type="Gene3D" id="2.115.10.20">
    <property type="entry name" value="Glycosyl hydrolase domain, family 43"/>
    <property type="match status" value="1"/>
</dbReference>
<dbReference type="Pfam" id="PF02368">
    <property type="entry name" value="Big_2"/>
    <property type="match status" value="1"/>
</dbReference>
<dbReference type="SMR" id="A0A096D861"/>
<dbReference type="InterPro" id="IPR000421">
    <property type="entry name" value="FA58C"/>
</dbReference>
<dbReference type="SUPFAM" id="SSF50939">
    <property type="entry name" value="Sialidases"/>
    <property type="match status" value="1"/>
</dbReference>
<dbReference type="InterPro" id="IPR036278">
    <property type="entry name" value="Sialidase_sf"/>
</dbReference>
<dbReference type="SMART" id="SM00635">
    <property type="entry name" value="BID_2"/>
    <property type="match status" value="1"/>
</dbReference>
<sequence length="772" mass="84441">MRNRRKAVSLLTGLLVTAQLFPTAALAADSSESALNKAPGYQDFPAYYSDSAHADDQVTHPDVVVLEEPWNGYRYWAVYTPNVMRISIYENPSIVASSDGVHWVEPEGLSNPIEPQPPSTRYHNCDADMVYNAEYDAMMAYWNWADDQGGGVGAEVRLRISYDGVHWGVPVTYDEMTRVWSKPTSDAERQVADGEDDFITAIASPDRYDMLSPTIVYDDFRDVFILWANNTGDVGYQNGQANFVEMRYSDDGITWGEPVRVNGFLGLDENGQQLAPWHQDVQYVPDLKEFVCISQCFAGRNPDGSVLHLTTSKDGVNWEQVGTKPLLSPGPDGSWDDFQIYRSSFYYEPGSSAGDGTMRVWYSALQKDTNNKMVADSSGNLTIQAKSEDDRIWRIGYAENSFVEMMRVLLDDPGYTTPALVSGNSLMLSAETTSLPTGDVMKLETSFAPVDTSDQVVKYTSSDPDVATVDEFGTITGVSVGSARIMAETREGLSDDLEIAVVENPYTLIPQSNMTATATSVYGGTTEGPASNVLDGNVRTIWHTNYAPKDELPQSITVSFDQPYTVGRFVYTPRQNGTNGIISEYELYAIHQDGSKDLVASGSDWALDAKDKTVSFAPVEAVGLELKAIAGAGGFGTAAELNVYAYGPIEPAPVYVPVDDRDASLVFTGAWNSDSNGSFYEGTARYTNEIGASVEFTFVGTAIRWYGQNDVNFGAAEVYVDGVLAGEVNVYGPAAAQQLLFEADGLAYGKHTIRIVCVSPVVDFDYFSYVGE</sequence>
<proteinExistence type="predicted"/>
<keyword evidence="5" id="KW-1185">Reference proteome</keyword>
<evidence type="ECO:0000256" key="2">
    <source>
        <dbReference type="SAM" id="SignalP"/>
    </source>
</evidence>
<keyword evidence="1" id="KW-0326">Glycosidase</keyword>
<dbReference type="SUPFAM" id="SSF49785">
    <property type="entry name" value="Galactose-binding domain-like"/>
    <property type="match status" value="1"/>
</dbReference>
<dbReference type="eggNOG" id="COG1874">
    <property type="taxonomic scope" value="Bacteria"/>
</dbReference>
<dbReference type="AlphaFoldDB" id="A0A096D861"/>
<evidence type="ECO:0000313" key="5">
    <source>
        <dbReference type="Proteomes" id="UP000029585"/>
    </source>
</evidence>
<dbReference type="SUPFAM" id="SSF75005">
    <property type="entry name" value="Arabinanase/levansucrase/invertase"/>
    <property type="match status" value="1"/>
</dbReference>
<evidence type="ECO:0000256" key="1">
    <source>
        <dbReference type="ARBA" id="ARBA00023295"/>
    </source>
</evidence>
<reference evidence="4 5" key="1">
    <citation type="submission" date="2011-08" db="EMBL/GenBank/DDBJ databases">
        <title>The Genome Sequence of Clostridium orbiscindens 1_3_50AFAA.</title>
        <authorList>
            <consortium name="The Broad Institute Genome Sequencing Platform"/>
            <person name="Earl A."/>
            <person name="Ward D."/>
            <person name="Feldgarden M."/>
            <person name="Gevers D."/>
            <person name="Daigneault M."/>
            <person name="Strauss J."/>
            <person name="Allen-Vercoe E."/>
            <person name="Young S.K."/>
            <person name="Zeng Q."/>
            <person name="Gargeya S."/>
            <person name="Fitzgerald M."/>
            <person name="Haas B."/>
            <person name="Abouelleil A."/>
            <person name="Alvarado L."/>
            <person name="Arachchi H.M."/>
            <person name="Berlin A."/>
            <person name="Brown A."/>
            <person name="Chapman S.B."/>
            <person name="Chen Z."/>
            <person name="Dunbar C."/>
            <person name="Freedman E."/>
            <person name="Gearin G."/>
            <person name="Gellesch M."/>
            <person name="Goldberg J."/>
            <person name="Griggs A."/>
            <person name="Gujja S."/>
            <person name="Heiman D."/>
            <person name="Howarth C."/>
            <person name="Larson L."/>
            <person name="Lui A."/>
            <person name="MacDonald P.J.P."/>
            <person name="Montmayeur A."/>
            <person name="Murphy C."/>
            <person name="Neiman D."/>
            <person name="Pearson M."/>
            <person name="Priest M."/>
            <person name="Roberts A."/>
            <person name="Saif S."/>
            <person name="Shea T."/>
            <person name="Shenoy N."/>
            <person name="Sisk P."/>
            <person name="Stolte C."/>
            <person name="Sykes S."/>
            <person name="Wortman J."/>
            <person name="Nusbaum C."/>
            <person name="Birren B."/>
        </authorList>
    </citation>
    <scope>NUCLEOTIDE SEQUENCE [LARGE SCALE GENOMIC DNA]</scope>
    <source>
        <strain evidence="4 5">1_3_50AFAA</strain>
    </source>
</reference>
<dbReference type="InterPro" id="IPR003343">
    <property type="entry name" value="Big_2"/>
</dbReference>
<dbReference type="eggNOG" id="COG1035">
    <property type="taxonomic scope" value="Bacteria"/>
</dbReference>
<dbReference type="HOGENOM" id="CLU_361976_0_0_9"/>
<comment type="caution">
    <text evidence="4">The sequence shown here is derived from an EMBL/GenBank/DDBJ whole genome shotgun (WGS) entry which is preliminary data.</text>
</comment>
<dbReference type="InterPro" id="IPR023296">
    <property type="entry name" value="Glyco_hydro_beta-prop_sf"/>
</dbReference>
<name>A0A096D861_FLAPL</name>
<evidence type="ECO:0000313" key="4">
    <source>
        <dbReference type="EMBL" id="KGF53739.1"/>
    </source>
</evidence>
<gene>
    <name evidence="4" type="ORF">HMPREF9460_03559</name>
</gene>
<dbReference type="PROSITE" id="PS50022">
    <property type="entry name" value="FA58C_3"/>
    <property type="match status" value="1"/>
</dbReference>
<dbReference type="EMBL" id="ADLO01000105">
    <property type="protein sequence ID" value="KGF53739.1"/>
    <property type="molecule type" value="Genomic_DNA"/>
</dbReference>
<dbReference type="Gene3D" id="2.60.40.1080">
    <property type="match status" value="1"/>
</dbReference>